<name>A0A0E9W239_ANGAN</name>
<protein>
    <submittedName>
        <fullName evidence="1">Uncharacterized protein</fullName>
    </submittedName>
</protein>
<sequence>MNQRWAQIYVLIKYFSKKKTVEKVGLNKSKL</sequence>
<dbReference type="AlphaFoldDB" id="A0A0E9W239"/>
<dbReference type="EMBL" id="GBXM01024160">
    <property type="protein sequence ID" value="JAH84417.1"/>
    <property type="molecule type" value="Transcribed_RNA"/>
</dbReference>
<evidence type="ECO:0000313" key="1">
    <source>
        <dbReference type="EMBL" id="JAH84417.1"/>
    </source>
</evidence>
<proteinExistence type="predicted"/>
<organism evidence="1">
    <name type="scientific">Anguilla anguilla</name>
    <name type="common">European freshwater eel</name>
    <name type="synonym">Muraena anguilla</name>
    <dbReference type="NCBI Taxonomy" id="7936"/>
    <lineage>
        <taxon>Eukaryota</taxon>
        <taxon>Metazoa</taxon>
        <taxon>Chordata</taxon>
        <taxon>Craniata</taxon>
        <taxon>Vertebrata</taxon>
        <taxon>Euteleostomi</taxon>
        <taxon>Actinopterygii</taxon>
        <taxon>Neopterygii</taxon>
        <taxon>Teleostei</taxon>
        <taxon>Anguilliformes</taxon>
        <taxon>Anguillidae</taxon>
        <taxon>Anguilla</taxon>
    </lineage>
</organism>
<reference evidence="1" key="1">
    <citation type="submission" date="2014-11" db="EMBL/GenBank/DDBJ databases">
        <authorList>
            <person name="Amaro Gonzalez C."/>
        </authorList>
    </citation>
    <scope>NUCLEOTIDE SEQUENCE</scope>
</reference>
<accession>A0A0E9W239</accession>
<reference evidence="1" key="2">
    <citation type="journal article" date="2015" name="Fish Shellfish Immunol.">
        <title>Early steps in the European eel (Anguilla anguilla)-Vibrio vulnificus interaction in the gills: Role of the RtxA13 toxin.</title>
        <authorList>
            <person name="Callol A."/>
            <person name="Pajuelo D."/>
            <person name="Ebbesson L."/>
            <person name="Teles M."/>
            <person name="MacKenzie S."/>
            <person name="Amaro C."/>
        </authorList>
    </citation>
    <scope>NUCLEOTIDE SEQUENCE</scope>
</reference>